<dbReference type="Pfam" id="PF07589">
    <property type="entry name" value="PEP-CTERM"/>
    <property type="match status" value="1"/>
</dbReference>
<evidence type="ECO:0000313" key="4">
    <source>
        <dbReference type="Proteomes" id="UP000014216"/>
    </source>
</evidence>
<gene>
    <name evidence="3" type="ORF">Dpo_2c02730</name>
</gene>
<dbReference type="Proteomes" id="UP000014216">
    <property type="component" value="Unassembled WGS sequence"/>
</dbReference>
<evidence type="ECO:0000313" key="3">
    <source>
        <dbReference type="EMBL" id="EMS80580.1"/>
    </source>
</evidence>
<feature type="chain" id="PRO_5004486945" evidence="1">
    <location>
        <begin position="25"/>
        <end position="195"/>
    </location>
</feature>
<accession>S0G0Y7</accession>
<name>S0G0Y7_9BACT</name>
<comment type="caution">
    <text evidence="3">The sequence shown here is derived from an EMBL/GenBank/DDBJ whole genome shotgun (WGS) entry which is preliminary data.</text>
</comment>
<keyword evidence="1" id="KW-0732">Signal</keyword>
<reference evidence="3 4" key="1">
    <citation type="journal article" date="2013" name="Genome Announc.">
        <title>Draft Genome Sequence of Desulfotignum phosphitoxidans DSM 13687 Strain FiPS-3.</title>
        <authorList>
            <person name="Poehlein A."/>
            <person name="Daniel R."/>
            <person name="Simeonova D.D."/>
        </authorList>
    </citation>
    <scope>NUCLEOTIDE SEQUENCE [LARGE SCALE GENOMIC DNA]</scope>
    <source>
        <strain evidence="3 4">DSM 13687</strain>
    </source>
</reference>
<proteinExistence type="predicted"/>
<dbReference type="NCBIfam" id="TIGR02595">
    <property type="entry name" value="PEP_CTERM"/>
    <property type="match status" value="1"/>
</dbReference>
<feature type="signal peptide" evidence="1">
    <location>
        <begin position="1"/>
        <end position="24"/>
    </location>
</feature>
<evidence type="ECO:0000259" key="2">
    <source>
        <dbReference type="Pfam" id="PF07589"/>
    </source>
</evidence>
<dbReference type="InterPro" id="IPR013424">
    <property type="entry name" value="Ice-binding_C"/>
</dbReference>
<dbReference type="EMBL" id="APJX01000002">
    <property type="protein sequence ID" value="EMS80580.1"/>
    <property type="molecule type" value="Genomic_DNA"/>
</dbReference>
<evidence type="ECO:0000256" key="1">
    <source>
        <dbReference type="SAM" id="SignalP"/>
    </source>
</evidence>
<sequence>MKPLFLKISMILCTLFLWTGMSMATSTGIFVGDSNDLTSGFQPQLDSFTNVNALVDLYNDNTDTDLPEDLTLLGKWEGGDWSVWNDDSISEFTGSFTGADGVWSVSDDWDKADPLYYSLKAGGKGKSGGGFELWYADGFLDGVWDTSGLDNKDLSHISFWTAKGNTNPVPEPATLALVGLGLAGIAGYQRKRRSS</sequence>
<dbReference type="AlphaFoldDB" id="S0G0Y7"/>
<feature type="domain" description="Ice-binding protein C-terminal" evidence="2">
    <location>
        <begin position="168"/>
        <end position="191"/>
    </location>
</feature>
<organism evidence="3 4">
    <name type="scientific">Desulfotignum phosphitoxidans DSM 13687</name>
    <dbReference type="NCBI Taxonomy" id="1286635"/>
    <lineage>
        <taxon>Bacteria</taxon>
        <taxon>Pseudomonadati</taxon>
        <taxon>Thermodesulfobacteriota</taxon>
        <taxon>Desulfobacteria</taxon>
        <taxon>Desulfobacterales</taxon>
        <taxon>Desulfobacteraceae</taxon>
        <taxon>Desulfotignum</taxon>
    </lineage>
</organism>
<keyword evidence="4" id="KW-1185">Reference proteome</keyword>
<protein>
    <submittedName>
        <fullName evidence="3">Putative PEP-CTERM-like protein</fullName>
    </submittedName>
</protein>